<feature type="non-terminal residue" evidence="1">
    <location>
        <position position="172"/>
    </location>
</feature>
<dbReference type="PANTHER" id="PTHR35279">
    <property type="match status" value="1"/>
</dbReference>
<dbReference type="InterPro" id="IPR023296">
    <property type="entry name" value="Glyco_hydro_beta-prop_sf"/>
</dbReference>
<evidence type="ECO:0008006" key="2">
    <source>
        <dbReference type="Google" id="ProtNLM"/>
    </source>
</evidence>
<comment type="caution">
    <text evidence="1">The sequence shown here is derived from an EMBL/GenBank/DDBJ whole genome shotgun (WGS) entry which is preliminary data.</text>
</comment>
<organism evidence="1">
    <name type="scientific">marine sediment metagenome</name>
    <dbReference type="NCBI Taxonomy" id="412755"/>
    <lineage>
        <taxon>unclassified sequences</taxon>
        <taxon>metagenomes</taxon>
        <taxon>ecological metagenomes</taxon>
    </lineage>
</organism>
<gene>
    <name evidence="1" type="ORF">S06H3_38745</name>
</gene>
<name>X1N4X5_9ZZZZ</name>
<dbReference type="Gene3D" id="2.115.10.20">
    <property type="entry name" value="Glycosyl hydrolase domain, family 43"/>
    <property type="match status" value="2"/>
</dbReference>
<evidence type="ECO:0000313" key="1">
    <source>
        <dbReference type="EMBL" id="GAI39052.1"/>
    </source>
</evidence>
<sequence length="172" mass="19369">MWYGGSDGTKLRIGYAESANGIVWTKHAGNPVLDAGPDWDYSISDLKVFYDGYRKQYNGLYYGRPVGYEYAAIGLATSLDGKVWTKYVGNPVMTPLPNSWEDYVISPKYVLMKGDLHILFYEGQGDFDRWRIGVAYSMNLVDWWRDARNPILGPGFPGDFDAETVADPLRSG</sequence>
<dbReference type="AlphaFoldDB" id="X1N4X5"/>
<dbReference type="EMBL" id="BARV01023639">
    <property type="protein sequence ID" value="GAI39052.1"/>
    <property type="molecule type" value="Genomic_DNA"/>
</dbReference>
<proteinExistence type="predicted"/>
<dbReference type="SUPFAM" id="SSF75005">
    <property type="entry name" value="Arabinanase/levansucrase/invertase"/>
    <property type="match status" value="1"/>
</dbReference>
<dbReference type="PANTHER" id="PTHR35279:SF1">
    <property type="entry name" value="ARABINANASE_LEVANSUCRASE_INVERTASE"/>
    <property type="match status" value="1"/>
</dbReference>
<protein>
    <recommendedName>
        <fullName evidence="2">Glycosyl hydrolase family 32 N-terminal domain-containing protein</fullName>
    </recommendedName>
</protein>
<reference evidence="1" key="1">
    <citation type="journal article" date="2014" name="Front. Microbiol.">
        <title>High frequency of phylogenetically diverse reductive dehalogenase-homologous genes in deep subseafloor sedimentary metagenomes.</title>
        <authorList>
            <person name="Kawai M."/>
            <person name="Futagami T."/>
            <person name="Toyoda A."/>
            <person name="Takaki Y."/>
            <person name="Nishi S."/>
            <person name="Hori S."/>
            <person name="Arai W."/>
            <person name="Tsubouchi T."/>
            <person name="Morono Y."/>
            <person name="Uchiyama I."/>
            <person name="Ito T."/>
            <person name="Fujiyama A."/>
            <person name="Inagaki F."/>
            <person name="Takami H."/>
        </authorList>
    </citation>
    <scope>NUCLEOTIDE SEQUENCE</scope>
    <source>
        <strain evidence="1">Expedition CK06-06</strain>
    </source>
</reference>
<accession>X1N4X5</accession>